<dbReference type="PANTHER" id="PTHR45728">
    <property type="entry name" value="ACETYL-COA CARBOXYLASE, ISOFORM A"/>
    <property type="match status" value="1"/>
</dbReference>
<evidence type="ECO:0000259" key="7">
    <source>
        <dbReference type="PROSITE" id="PS50975"/>
    </source>
</evidence>
<dbReference type="FunCoup" id="L2GWN1">
    <property type="interactions" value="51"/>
</dbReference>
<keyword evidence="10" id="KW-1185">Reference proteome</keyword>
<dbReference type="OrthoDB" id="14612at2759"/>
<dbReference type="GO" id="GO:0046872">
    <property type="term" value="F:metal ion binding"/>
    <property type="evidence" value="ECO:0007669"/>
    <property type="project" value="InterPro"/>
</dbReference>
<dbReference type="SUPFAM" id="SSF52440">
    <property type="entry name" value="PreATP-grasp domain"/>
    <property type="match status" value="1"/>
</dbReference>
<evidence type="ECO:0000313" key="10">
    <source>
        <dbReference type="Proteomes" id="UP000011081"/>
    </source>
</evidence>
<gene>
    <name evidence="9" type="ORF">VCUG_00785</name>
</gene>
<evidence type="ECO:0000256" key="6">
    <source>
        <dbReference type="SAM" id="MobiDB-lite"/>
    </source>
</evidence>
<dbReference type="HOGENOM" id="CLU_267570_0_0_1"/>
<evidence type="ECO:0000256" key="2">
    <source>
        <dbReference type="ARBA" id="ARBA00022741"/>
    </source>
</evidence>
<dbReference type="GO" id="GO:0005524">
    <property type="term" value="F:ATP binding"/>
    <property type="evidence" value="ECO:0007669"/>
    <property type="project" value="UniProtKB-UniRule"/>
</dbReference>
<dbReference type="SUPFAM" id="SSF52096">
    <property type="entry name" value="ClpP/crotonase"/>
    <property type="match status" value="1"/>
</dbReference>
<name>L2GWN1_VAVCU</name>
<evidence type="ECO:0000256" key="4">
    <source>
        <dbReference type="ARBA" id="ARBA00023267"/>
    </source>
</evidence>
<dbReference type="Pfam" id="PF02785">
    <property type="entry name" value="Biotin_carb_C"/>
    <property type="match status" value="1"/>
</dbReference>
<dbReference type="EMBL" id="GL877413">
    <property type="protein sequence ID" value="ELA47703.1"/>
    <property type="molecule type" value="Genomic_DNA"/>
</dbReference>
<feature type="domain" description="ATP-grasp" evidence="7">
    <location>
        <begin position="118"/>
        <end position="365"/>
    </location>
</feature>
<dbReference type="VEuPathDB" id="MicrosporidiaDB:VCUG_00785"/>
<dbReference type="Gene3D" id="3.30.470.20">
    <property type="entry name" value="ATP-grasp fold, B domain"/>
    <property type="match status" value="2"/>
</dbReference>
<dbReference type="InterPro" id="IPR005481">
    <property type="entry name" value="BC-like_N"/>
</dbReference>
<sequence>MSHSTTKILIANNSLAAMKFIISLSSRDVTFLGMVTSHDLRSNQLYVNYLNRYLVVENYGVDEILRAATYFKPDLVWPGWGHSSENYLLPKALKESGYRFMGPDENAMRMLGDKIMSNRFAERNGIPCIPYTTDIGAFMAFFQSYGTAMIKSSDSGGGKGIEIVETQEQLSNFLEQYAKRVGTSQQSEIVVSNDTECEHNQELNGISPEQLCIADGDELAYSLATTPLGISSETTGQRSAGQGEQNVFMTKIIKNARHVELQVVRDNFGNAVLLGTRDCTIQRRHQKIIEEGPAILTEQFYEHMKRCAKTLLIASNYVGVATVEFLVTEQHFYFLEVNTRIQVEHPVTELNAQVNIPELQLDVAMNRNLCFMDDKQSTNHVVAARITAEDNNFNPQTGHVSVSFLPSKNTLLYFSVLNGQITEQNDSQFGHVFAYGRNRREATTNLITALMNVKITGIDSPIPRVLGILKSRFFAENDFYTDTLERFRFEKMSEEDIAFFSAAYFLMSSNSHVSFAYNDDCFFTRCHVVSSHEMLVELNGTFYKIRSVESCTSRVDNKQPREQRTFFSTFTFNDSLVTFSTVSQNTYRMLNQGSNTFTLLTQNITAPFNGRIVEINDGYVERDGVLFVIEAMKTRTHIRSKDNLLYTKLKTEGSIVSVGDNILKIESNKITCNTAARFTRNYDENDLMRWTRHLHALPSVLYTFPADERIFDLVRVHCIHAMGVIEHLEIDEEQCVRIRGELESVLVKSAVDKDVLRFYYRVVRMCTAMGMHRSASGTLGADTDMEQQRMGMNAVDGHVDHTESAPLDDAKYMLSEKSAPLDDVEYMLSEKSAPLDDAKYTRSEKSAILRKNERKPCSMKLSAFQSVDDPVVEHFTAHSFTHEQFNSKFCACPRIECRCTGQYGKSIIIRARDVTNELIVFVKVFTGWSYALYTENSTNVEKIRHMFTKIVCNGTVYLSTRGYAEIFVYEKKRVREYYLDGLKVNIPDGIDLKVRYEGFLYLMYIYLCTINAPMCYKELFLTVFDDCSKTVPRRVNDPVNSCKTSNSGAKHGNDLAGQSHCTTSTNTKHSMHGNQAFPSEADLNRCNDRKYALSYDRKIKIGVLAYVFHINGENTVFVINDWKFKCGSFSYKELIFFHFVNLLCTTREMARIHFSNNSGARIGIDEEVMSKLIVKEQRGGLELYMRQEDRDGLSGSCTGGKRSGSSTERMEHMHMSINSETTEGNRSNGARD</sequence>
<dbReference type="InterPro" id="IPR049076">
    <property type="entry name" value="ACCA"/>
</dbReference>
<dbReference type="InterPro" id="IPR005482">
    <property type="entry name" value="Biotin_COase_C"/>
</dbReference>
<feature type="domain" description="Biotin carboxylation" evidence="8">
    <location>
        <begin position="4"/>
        <end position="489"/>
    </location>
</feature>
<keyword evidence="2 5" id="KW-0547">Nucleotide-binding</keyword>
<dbReference type="PROSITE" id="PS50975">
    <property type="entry name" value="ATP_GRASP"/>
    <property type="match status" value="1"/>
</dbReference>
<keyword evidence="3 5" id="KW-0067">ATP-binding</keyword>
<dbReference type="Proteomes" id="UP000011081">
    <property type="component" value="Unassembled WGS sequence"/>
</dbReference>
<dbReference type="PROSITE" id="PS50979">
    <property type="entry name" value="BC"/>
    <property type="match status" value="1"/>
</dbReference>
<dbReference type="InterPro" id="IPR011053">
    <property type="entry name" value="Single_hybrid_motif"/>
</dbReference>
<dbReference type="Gene3D" id="3.90.226.10">
    <property type="entry name" value="2-enoyl-CoA Hydratase, Chain A, domain 1"/>
    <property type="match status" value="1"/>
</dbReference>
<proteinExistence type="predicted"/>
<dbReference type="SUPFAM" id="SSF56059">
    <property type="entry name" value="Glutathione synthetase ATP-binding domain-like"/>
    <property type="match status" value="1"/>
</dbReference>
<dbReference type="RefSeq" id="XP_008073808.1">
    <property type="nucleotide sequence ID" value="XM_008075617.1"/>
</dbReference>
<dbReference type="InterPro" id="IPR011764">
    <property type="entry name" value="Biotin_carboxylation_dom"/>
</dbReference>
<evidence type="ECO:0000313" key="9">
    <source>
        <dbReference type="EMBL" id="ELA47703.1"/>
    </source>
</evidence>
<dbReference type="GO" id="GO:0006633">
    <property type="term" value="P:fatty acid biosynthetic process"/>
    <property type="evidence" value="ECO:0007669"/>
    <property type="project" value="TreeGrafter"/>
</dbReference>
<protein>
    <submittedName>
        <fullName evidence="9">Uncharacterized protein</fullName>
    </submittedName>
</protein>
<evidence type="ECO:0000256" key="5">
    <source>
        <dbReference type="PROSITE-ProRule" id="PRU00409"/>
    </source>
</evidence>
<feature type="region of interest" description="Disordered" evidence="6">
    <location>
        <begin position="1191"/>
        <end position="1232"/>
    </location>
</feature>
<dbReference type="InParanoid" id="L2GWN1"/>
<dbReference type="InterPro" id="IPR016185">
    <property type="entry name" value="PreATP-grasp_dom_sf"/>
</dbReference>
<dbReference type="InterPro" id="IPR005479">
    <property type="entry name" value="CPAse_ATP-bd"/>
</dbReference>
<organism evidence="9 10">
    <name type="scientific">Vavraia culicis (isolate floridensis)</name>
    <name type="common">Microsporidian parasite</name>
    <dbReference type="NCBI Taxonomy" id="948595"/>
    <lineage>
        <taxon>Eukaryota</taxon>
        <taxon>Fungi</taxon>
        <taxon>Fungi incertae sedis</taxon>
        <taxon>Microsporidia</taxon>
        <taxon>Pleistophoridae</taxon>
        <taxon>Vavraia</taxon>
    </lineage>
</organism>
<dbReference type="SUPFAM" id="SSF51230">
    <property type="entry name" value="Single hybrid motif"/>
    <property type="match status" value="1"/>
</dbReference>
<evidence type="ECO:0000256" key="1">
    <source>
        <dbReference type="ARBA" id="ARBA00022598"/>
    </source>
</evidence>
<dbReference type="InterPro" id="IPR011761">
    <property type="entry name" value="ATP-grasp"/>
</dbReference>
<evidence type="ECO:0000259" key="8">
    <source>
        <dbReference type="PROSITE" id="PS50979"/>
    </source>
</evidence>
<dbReference type="GO" id="GO:0003989">
    <property type="term" value="F:acetyl-CoA carboxylase activity"/>
    <property type="evidence" value="ECO:0007669"/>
    <property type="project" value="InterPro"/>
</dbReference>
<dbReference type="GeneID" id="19878670"/>
<dbReference type="SMART" id="SM00878">
    <property type="entry name" value="Biotin_carb_C"/>
    <property type="match status" value="1"/>
</dbReference>
<reference evidence="10" key="1">
    <citation type="submission" date="2011-03" db="EMBL/GenBank/DDBJ databases">
        <title>The genome sequence of Vavraia culicis strain floridensis.</title>
        <authorList>
            <consortium name="The Broad Institute Genome Sequencing Platform"/>
            <person name="Cuomo C."/>
            <person name="Becnel J."/>
            <person name="Sanscrainte N."/>
            <person name="Young S.K."/>
            <person name="Zeng Q."/>
            <person name="Gargeya S."/>
            <person name="Fitzgerald M."/>
            <person name="Haas B."/>
            <person name="Abouelleil A."/>
            <person name="Alvarado L."/>
            <person name="Arachchi H.M."/>
            <person name="Berlin A."/>
            <person name="Chapman S.B."/>
            <person name="Gearin G."/>
            <person name="Goldberg J."/>
            <person name="Griggs A."/>
            <person name="Gujja S."/>
            <person name="Hansen M."/>
            <person name="Heiman D."/>
            <person name="Howarth C."/>
            <person name="Larimer J."/>
            <person name="Lui A."/>
            <person name="MacDonald P.J.P."/>
            <person name="McCowen C."/>
            <person name="Montmayeur A."/>
            <person name="Murphy C."/>
            <person name="Neiman D."/>
            <person name="Pearson M."/>
            <person name="Priest M."/>
            <person name="Roberts A."/>
            <person name="Saif S."/>
            <person name="Shea T."/>
            <person name="Sisk P."/>
            <person name="Stolte C."/>
            <person name="Sykes S."/>
            <person name="Wortman J."/>
            <person name="Nusbaum C."/>
            <person name="Birren B."/>
        </authorList>
    </citation>
    <scope>NUCLEOTIDE SEQUENCE [LARGE SCALE GENOMIC DNA]</scope>
    <source>
        <strain evidence="10">floridensis</strain>
    </source>
</reference>
<dbReference type="InterPro" id="IPR029045">
    <property type="entry name" value="ClpP/crotonase-like_dom_sf"/>
</dbReference>
<dbReference type="Pfam" id="PF02786">
    <property type="entry name" value="CPSase_L_D2"/>
    <property type="match status" value="1"/>
</dbReference>
<accession>L2GWN1</accession>
<dbReference type="Pfam" id="PF00289">
    <property type="entry name" value="Biotin_carb_N"/>
    <property type="match status" value="1"/>
</dbReference>
<dbReference type="PROSITE" id="PS00867">
    <property type="entry name" value="CPSASE_2"/>
    <property type="match status" value="1"/>
</dbReference>
<dbReference type="SUPFAM" id="SSF51246">
    <property type="entry name" value="Rudiment single hybrid motif"/>
    <property type="match status" value="1"/>
</dbReference>
<dbReference type="Gene3D" id="2.40.50.100">
    <property type="match status" value="1"/>
</dbReference>
<evidence type="ECO:0000256" key="3">
    <source>
        <dbReference type="ARBA" id="ARBA00022840"/>
    </source>
</evidence>
<dbReference type="STRING" id="948595.L2GWN1"/>
<feature type="compositionally biased region" description="Polar residues" evidence="6">
    <location>
        <begin position="1216"/>
        <end position="1232"/>
    </location>
</feature>
<keyword evidence="4" id="KW-0092">Biotin</keyword>
<dbReference type="PANTHER" id="PTHR45728:SF3">
    <property type="entry name" value="ACETYL-COA CARBOXYLASE"/>
    <property type="match status" value="1"/>
</dbReference>
<dbReference type="AlphaFoldDB" id="L2GWN1"/>
<keyword evidence="1" id="KW-0436">Ligase</keyword>
<dbReference type="InterPro" id="IPR011054">
    <property type="entry name" value="Rudment_hybrid_motif"/>
</dbReference>